<dbReference type="RefSeq" id="WP_182841093.1">
    <property type="nucleotide sequence ID" value="NZ_BAAALP010000042.1"/>
</dbReference>
<keyword evidence="3 7" id="KW-0812">Transmembrane</keyword>
<reference evidence="9 10" key="1">
    <citation type="submission" date="2020-08" db="EMBL/GenBank/DDBJ databases">
        <title>Genomic Encyclopedia of Type Strains, Phase IV (KMG-IV): sequencing the most valuable type-strain genomes for metagenomic binning, comparative biology and taxonomic classification.</title>
        <authorList>
            <person name="Goeker M."/>
        </authorList>
    </citation>
    <scope>NUCLEOTIDE SEQUENCE [LARGE SCALE GENOMIC DNA]</scope>
    <source>
        <strain evidence="9 10">DSM 44197</strain>
    </source>
</reference>
<dbReference type="Pfam" id="PF06271">
    <property type="entry name" value="RDD"/>
    <property type="match status" value="1"/>
</dbReference>
<evidence type="ECO:0000256" key="3">
    <source>
        <dbReference type="ARBA" id="ARBA00022692"/>
    </source>
</evidence>
<feature type="region of interest" description="Disordered" evidence="6">
    <location>
        <begin position="1"/>
        <end position="79"/>
    </location>
</feature>
<keyword evidence="5 7" id="KW-0472">Membrane</keyword>
<keyword evidence="4 7" id="KW-1133">Transmembrane helix</keyword>
<evidence type="ECO:0000313" key="9">
    <source>
        <dbReference type="EMBL" id="MBA8948449.1"/>
    </source>
</evidence>
<evidence type="ECO:0000256" key="5">
    <source>
        <dbReference type="ARBA" id="ARBA00023136"/>
    </source>
</evidence>
<sequence length="235" mass="25416">MTQPPQGPGPGEQSENQSWQPPGGAGPSFDKQQQPPPYQGTYGGQEPYGGQSPYGAQDPGWGMPAPGGPGHGQPHPGPALASRWRRLGAAIVDSLLLGVLYNILLVPFPDPVRFETAGSQVRYIWNGTGVLVNLLTIAFGFLYYWLMHARFGQTLGKMLLKTRVVREADGGAISSGTSAWRYGVQILLSLPCGIGSLLDALWILWDPRKQTLHDKVAHTVVVDAVPGRPDPYRNR</sequence>
<dbReference type="PANTHER" id="PTHR36115:SF4">
    <property type="entry name" value="MEMBRANE PROTEIN"/>
    <property type="match status" value="1"/>
</dbReference>
<comment type="subcellular location">
    <subcellularLocation>
        <location evidence="1">Cell membrane</location>
        <topology evidence="1">Multi-pass membrane protein</topology>
    </subcellularLocation>
</comment>
<accession>A0A7W3QIH0</accession>
<dbReference type="InterPro" id="IPR010432">
    <property type="entry name" value="RDD"/>
</dbReference>
<keyword evidence="2" id="KW-1003">Cell membrane</keyword>
<gene>
    <name evidence="9" type="ORF">HNR61_000047</name>
</gene>
<feature type="transmembrane region" description="Helical" evidence="7">
    <location>
        <begin position="124"/>
        <end position="146"/>
    </location>
</feature>
<evidence type="ECO:0000259" key="8">
    <source>
        <dbReference type="Pfam" id="PF06271"/>
    </source>
</evidence>
<evidence type="ECO:0000256" key="7">
    <source>
        <dbReference type="SAM" id="Phobius"/>
    </source>
</evidence>
<evidence type="ECO:0000256" key="6">
    <source>
        <dbReference type="SAM" id="MobiDB-lite"/>
    </source>
</evidence>
<dbReference type="GO" id="GO:0005886">
    <property type="term" value="C:plasma membrane"/>
    <property type="evidence" value="ECO:0007669"/>
    <property type="project" value="UniProtKB-SubCell"/>
</dbReference>
<feature type="domain" description="RDD" evidence="8">
    <location>
        <begin position="81"/>
        <end position="217"/>
    </location>
</feature>
<feature type="transmembrane region" description="Helical" evidence="7">
    <location>
        <begin position="87"/>
        <end position="104"/>
    </location>
</feature>
<evidence type="ECO:0000313" key="10">
    <source>
        <dbReference type="Proteomes" id="UP000572680"/>
    </source>
</evidence>
<evidence type="ECO:0000256" key="2">
    <source>
        <dbReference type="ARBA" id="ARBA00022475"/>
    </source>
</evidence>
<evidence type="ECO:0000256" key="1">
    <source>
        <dbReference type="ARBA" id="ARBA00004651"/>
    </source>
</evidence>
<protein>
    <submittedName>
        <fullName evidence="9">Putative RDD family membrane protein YckC</fullName>
    </submittedName>
</protein>
<comment type="caution">
    <text evidence="9">The sequence shown here is derived from an EMBL/GenBank/DDBJ whole genome shotgun (WGS) entry which is preliminary data.</text>
</comment>
<keyword evidence="10" id="KW-1185">Reference proteome</keyword>
<dbReference type="EMBL" id="JACJIA010000001">
    <property type="protein sequence ID" value="MBA8948449.1"/>
    <property type="molecule type" value="Genomic_DNA"/>
</dbReference>
<dbReference type="PANTHER" id="PTHR36115">
    <property type="entry name" value="PROLINE-RICH ANTIGEN HOMOLOG-RELATED"/>
    <property type="match status" value="1"/>
</dbReference>
<organism evidence="9 10">
    <name type="scientific">Actinomadura namibiensis</name>
    <dbReference type="NCBI Taxonomy" id="182080"/>
    <lineage>
        <taxon>Bacteria</taxon>
        <taxon>Bacillati</taxon>
        <taxon>Actinomycetota</taxon>
        <taxon>Actinomycetes</taxon>
        <taxon>Streptosporangiales</taxon>
        <taxon>Thermomonosporaceae</taxon>
        <taxon>Actinomadura</taxon>
    </lineage>
</organism>
<proteinExistence type="predicted"/>
<dbReference type="InterPro" id="IPR051791">
    <property type="entry name" value="Pra-immunoreactive"/>
</dbReference>
<name>A0A7W3QIH0_ACTNM</name>
<dbReference type="AlphaFoldDB" id="A0A7W3QIH0"/>
<evidence type="ECO:0000256" key="4">
    <source>
        <dbReference type="ARBA" id="ARBA00022989"/>
    </source>
</evidence>
<dbReference type="Proteomes" id="UP000572680">
    <property type="component" value="Unassembled WGS sequence"/>
</dbReference>